<dbReference type="OrthoDB" id="194358at2759"/>
<keyword evidence="5" id="KW-1185">Reference proteome</keyword>
<dbReference type="GO" id="GO:0003677">
    <property type="term" value="F:DNA binding"/>
    <property type="evidence" value="ECO:0007669"/>
    <property type="project" value="UniProtKB-KW"/>
</dbReference>
<keyword evidence="4" id="KW-0371">Homeobox</keyword>
<sequence length="258" mass="28767">MQNKITKCQQRKTKRADRLRDLLQLTPTDSILLDACARKQASDVKDILDALPEINPDTIRDNHLRTPLHIACGRRDDFSVATSIAKLLVTAGADVNNGVGDIDGLQPLHMAVLAGNHQCVLMLLHEGANIPATDPFRLTPLLLAKLKMDNLRQHAVHGQTEWATETAKSEYQDLESITQVLVQHLAKKHMPLFELPSSDSSASYYGLSDFLFSREDDQEMKQTISLITDKLALIGMRDQQTDDEIIKGLIEKVKKLGI</sequence>
<proteinExistence type="predicted"/>
<dbReference type="Pfam" id="PF12796">
    <property type="entry name" value="Ank_2"/>
    <property type="match status" value="1"/>
</dbReference>
<dbReference type="InterPro" id="IPR002110">
    <property type="entry name" value="Ankyrin_rpt"/>
</dbReference>
<feature type="repeat" description="ANK" evidence="3">
    <location>
        <begin position="103"/>
        <end position="135"/>
    </location>
</feature>
<evidence type="ECO:0000256" key="1">
    <source>
        <dbReference type="ARBA" id="ARBA00022737"/>
    </source>
</evidence>
<evidence type="ECO:0000313" key="5">
    <source>
        <dbReference type="Proteomes" id="UP000093000"/>
    </source>
</evidence>
<feature type="repeat" description="ANK" evidence="3">
    <location>
        <begin position="63"/>
        <end position="96"/>
    </location>
</feature>
<dbReference type="PROSITE" id="PS50088">
    <property type="entry name" value="ANK_REPEAT"/>
    <property type="match status" value="2"/>
</dbReference>
<dbReference type="Proteomes" id="UP000093000">
    <property type="component" value="Unassembled WGS sequence"/>
</dbReference>
<dbReference type="PROSITE" id="PS50297">
    <property type="entry name" value="ANK_REP_REGION"/>
    <property type="match status" value="1"/>
</dbReference>
<dbReference type="PANTHER" id="PTHR24198:SF165">
    <property type="entry name" value="ANKYRIN REPEAT-CONTAINING PROTEIN-RELATED"/>
    <property type="match status" value="1"/>
</dbReference>
<protein>
    <submittedName>
        <fullName evidence="4">Homeobox protein Wariai</fullName>
    </submittedName>
</protein>
<evidence type="ECO:0000256" key="2">
    <source>
        <dbReference type="ARBA" id="ARBA00023043"/>
    </source>
</evidence>
<organism evidence="4 5">
    <name type="scientific">Choanephora cucurbitarum</name>
    <dbReference type="NCBI Taxonomy" id="101091"/>
    <lineage>
        <taxon>Eukaryota</taxon>
        <taxon>Fungi</taxon>
        <taxon>Fungi incertae sedis</taxon>
        <taxon>Mucoromycota</taxon>
        <taxon>Mucoromycotina</taxon>
        <taxon>Mucoromycetes</taxon>
        <taxon>Mucorales</taxon>
        <taxon>Mucorineae</taxon>
        <taxon>Choanephoraceae</taxon>
        <taxon>Choanephoroideae</taxon>
        <taxon>Choanephora</taxon>
    </lineage>
</organism>
<keyword evidence="1" id="KW-0677">Repeat</keyword>
<accession>A0A1C7NE43</accession>
<dbReference type="Gene3D" id="1.25.40.20">
    <property type="entry name" value="Ankyrin repeat-containing domain"/>
    <property type="match status" value="1"/>
</dbReference>
<name>A0A1C7NE43_9FUNG</name>
<dbReference type="STRING" id="101091.A0A1C7NE43"/>
<evidence type="ECO:0000313" key="4">
    <source>
        <dbReference type="EMBL" id="OBZ87049.1"/>
    </source>
</evidence>
<dbReference type="AlphaFoldDB" id="A0A1C7NE43"/>
<dbReference type="InParanoid" id="A0A1C7NE43"/>
<dbReference type="PANTHER" id="PTHR24198">
    <property type="entry name" value="ANKYRIN REPEAT AND PROTEIN KINASE DOMAIN-CONTAINING PROTEIN"/>
    <property type="match status" value="1"/>
</dbReference>
<keyword evidence="4" id="KW-0238">DNA-binding</keyword>
<dbReference type="EMBL" id="LUGH01000251">
    <property type="protein sequence ID" value="OBZ87049.1"/>
    <property type="molecule type" value="Genomic_DNA"/>
</dbReference>
<comment type="caution">
    <text evidence="4">The sequence shown here is derived from an EMBL/GenBank/DDBJ whole genome shotgun (WGS) entry which is preliminary data.</text>
</comment>
<dbReference type="SMART" id="SM00248">
    <property type="entry name" value="ANK"/>
    <property type="match status" value="2"/>
</dbReference>
<dbReference type="InterPro" id="IPR036770">
    <property type="entry name" value="Ankyrin_rpt-contain_sf"/>
</dbReference>
<dbReference type="SUPFAM" id="SSF48403">
    <property type="entry name" value="Ankyrin repeat"/>
    <property type="match status" value="1"/>
</dbReference>
<reference evidence="4 5" key="1">
    <citation type="submission" date="2016-03" db="EMBL/GenBank/DDBJ databases">
        <title>Choanephora cucurbitarum.</title>
        <authorList>
            <person name="Min B."/>
            <person name="Park H."/>
            <person name="Park J.-H."/>
            <person name="Shin H.-D."/>
            <person name="Choi I.-G."/>
        </authorList>
    </citation>
    <scope>NUCLEOTIDE SEQUENCE [LARGE SCALE GENOMIC DNA]</scope>
    <source>
        <strain evidence="4 5">KUS-F28377</strain>
    </source>
</reference>
<gene>
    <name evidence="4" type="primary">warA</name>
    <name evidence="4" type="ORF">A0J61_04911</name>
</gene>
<evidence type="ECO:0000256" key="3">
    <source>
        <dbReference type="PROSITE-ProRule" id="PRU00023"/>
    </source>
</evidence>
<keyword evidence="2 3" id="KW-0040">ANK repeat</keyword>